<dbReference type="Proteomes" id="UP000249005">
    <property type="component" value="Chromosome 1"/>
</dbReference>
<protein>
    <submittedName>
        <fullName evidence="1">Uncharacterized protein</fullName>
    </submittedName>
</protein>
<name>A0A2X4USN8_9GAMM</name>
<evidence type="ECO:0000313" key="1">
    <source>
        <dbReference type="EMBL" id="SQI42866.1"/>
    </source>
</evidence>
<gene>
    <name evidence="1" type="ORF">NCTC12151_02760</name>
</gene>
<keyword evidence="2" id="KW-1185">Reference proteome</keyword>
<reference evidence="1 2" key="1">
    <citation type="submission" date="2018-06" db="EMBL/GenBank/DDBJ databases">
        <authorList>
            <consortium name="Pathogen Informatics"/>
            <person name="Doyle S."/>
        </authorList>
    </citation>
    <scope>NUCLEOTIDE SEQUENCE [LARGE SCALE GENOMIC DNA]</scope>
    <source>
        <strain evidence="1 2">NCTC12151</strain>
    </source>
</reference>
<evidence type="ECO:0000313" key="2">
    <source>
        <dbReference type="Proteomes" id="UP000249005"/>
    </source>
</evidence>
<accession>A0A2X4USN8</accession>
<dbReference type="EMBL" id="LS483470">
    <property type="protein sequence ID" value="SQI42866.1"/>
    <property type="molecule type" value="Genomic_DNA"/>
</dbReference>
<proteinExistence type="predicted"/>
<dbReference type="AlphaFoldDB" id="A0A2X4USN8"/>
<dbReference type="RefSeq" id="WP_111741151.1">
    <property type="nucleotide sequence ID" value="NZ_LR698987.1"/>
</dbReference>
<dbReference type="OrthoDB" id="6637678at2"/>
<organism evidence="1 2">
    <name type="scientific">Leminorella richardii</name>
    <dbReference type="NCBI Taxonomy" id="158841"/>
    <lineage>
        <taxon>Bacteria</taxon>
        <taxon>Pseudomonadati</taxon>
        <taxon>Pseudomonadota</taxon>
        <taxon>Gammaproteobacteria</taxon>
        <taxon>Enterobacterales</taxon>
        <taxon>Budviciaceae</taxon>
        <taxon>Leminorella</taxon>
    </lineage>
</organism>
<sequence length="112" mass="13134">MTNRIIENIVSSIELITDPWIDASIYDFFHQDDAVSEFSYEVIDNKYVVEVSLKGSELHEIKEHFMTFVSVMQYAYFTFYSRRANDRIISYRLISGGSDMKGFYCEVNYAHA</sequence>
<dbReference type="KEGG" id="lri:NCTC12151_02760"/>